<protein>
    <submittedName>
        <fullName evidence="8">Mrp complex subunit E1</fullName>
    </submittedName>
</protein>
<accession>A0A0S2I1M9</accession>
<evidence type="ECO:0000256" key="5">
    <source>
        <dbReference type="ARBA" id="ARBA00022989"/>
    </source>
</evidence>
<dbReference type="EMBL" id="CP013118">
    <property type="protein sequence ID" value="ALO15932.1"/>
    <property type="molecule type" value="Genomic_DNA"/>
</dbReference>
<reference evidence="8 9" key="1">
    <citation type="submission" date="2015-11" db="EMBL/GenBank/DDBJ databases">
        <title>Description and complete genome sequence of a novel strain predominating in hypersaline microbial mats and representing a new family of the Bacteriodetes phylum.</title>
        <authorList>
            <person name="Spring S."/>
            <person name="Bunk B."/>
            <person name="Sproer C."/>
            <person name="Klenk H.-P."/>
        </authorList>
    </citation>
    <scope>NUCLEOTIDE SEQUENCE [LARGE SCALE GENOMIC DNA]</scope>
    <source>
        <strain evidence="8 9">L21-Spi-D4</strain>
    </source>
</reference>
<sequence>MKLIKKTYLLIAFILFYLYNLVKSNLFIAYDILTPTMHTKSDYVWVKNRTNSQLGLLLFSNLVSMTPGTLSIDYSEEKKALLIHYLYFNTNNKVIKEIETIQNKIIALVK</sequence>
<dbReference type="PANTHER" id="PTHR34584:SF1">
    <property type="entry name" value="NA(+)_H(+) ANTIPORTER SUBUNIT E1"/>
    <property type="match status" value="1"/>
</dbReference>
<evidence type="ECO:0000256" key="2">
    <source>
        <dbReference type="ARBA" id="ARBA00006228"/>
    </source>
</evidence>
<organism evidence="8 9">
    <name type="scientific">Salinivirga cyanobacteriivorans</name>
    <dbReference type="NCBI Taxonomy" id="1307839"/>
    <lineage>
        <taxon>Bacteria</taxon>
        <taxon>Pseudomonadati</taxon>
        <taxon>Bacteroidota</taxon>
        <taxon>Bacteroidia</taxon>
        <taxon>Bacteroidales</taxon>
        <taxon>Salinivirgaceae</taxon>
        <taxon>Salinivirga</taxon>
    </lineage>
</organism>
<keyword evidence="6 7" id="KW-0472">Membrane</keyword>
<name>A0A0S2I1M9_9BACT</name>
<evidence type="ECO:0000256" key="4">
    <source>
        <dbReference type="ARBA" id="ARBA00022692"/>
    </source>
</evidence>
<feature type="transmembrane region" description="Helical" evidence="7">
    <location>
        <begin position="7"/>
        <end position="33"/>
    </location>
</feature>
<keyword evidence="4 7" id="KW-0812">Transmembrane</keyword>
<dbReference type="AlphaFoldDB" id="A0A0S2I1M9"/>
<keyword evidence="3" id="KW-1003">Cell membrane</keyword>
<dbReference type="Pfam" id="PF01899">
    <property type="entry name" value="MNHE"/>
    <property type="match status" value="1"/>
</dbReference>
<dbReference type="PANTHER" id="PTHR34584">
    <property type="entry name" value="NA(+)/H(+) ANTIPORTER SUBUNIT E1"/>
    <property type="match status" value="1"/>
</dbReference>
<evidence type="ECO:0000256" key="6">
    <source>
        <dbReference type="ARBA" id="ARBA00023136"/>
    </source>
</evidence>
<dbReference type="STRING" id="1307839.L21SP5_02300"/>
<keyword evidence="5 7" id="KW-1133">Transmembrane helix</keyword>
<evidence type="ECO:0000256" key="1">
    <source>
        <dbReference type="ARBA" id="ARBA00004651"/>
    </source>
</evidence>
<evidence type="ECO:0000313" key="9">
    <source>
        <dbReference type="Proteomes" id="UP000064893"/>
    </source>
</evidence>
<comment type="similarity">
    <text evidence="2">Belongs to the CPA3 antiporters (TC 2.A.63) subunit E family.</text>
</comment>
<dbReference type="KEGG" id="blq:L21SP5_02300"/>
<dbReference type="OrthoDB" id="9800498at2"/>
<gene>
    <name evidence="8" type="primary">mnhE1_2</name>
    <name evidence="8" type="ORF">L21SP5_02300</name>
</gene>
<evidence type="ECO:0000256" key="7">
    <source>
        <dbReference type="SAM" id="Phobius"/>
    </source>
</evidence>
<comment type="subcellular location">
    <subcellularLocation>
        <location evidence="1">Cell membrane</location>
        <topology evidence="1">Multi-pass membrane protein</topology>
    </subcellularLocation>
</comment>
<dbReference type="GO" id="GO:0008324">
    <property type="term" value="F:monoatomic cation transmembrane transporter activity"/>
    <property type="evidence" value="ECO:0007669"/>
    <property type="project" value="InterPro"/>
</dbReference>
<evidence type="ECO:0000313" key="8">
    <source>
        <dbReference type="EMBL" id="ALO15932.1"/>
    </source>
</evidence>
<evidence type="ECO:0000256" key="3">
    <source>
        <dbReference type="ARBA" id="ARBA00022475"/>
    </source>
</evidence>
<proteinExistence type="inferred from homology"/>
<dbReference type="RefSeq" id="WP_057953351.1">
    <property type="nucleotide sequence ID" value="NZ_CP013118.1"/>
</dbReference>
<dbReference type="Proteomes" id="UP000064893">
    <property type="component" value="Chromosome"/>
</dbReference>
<keyword evidence="9" id="KW-1185">Reference proteome</keyword>
<dbReference type="InterPro" id="IPR002758">
    <property type="entry name" value="Cation_antiport_E"/>
</dbReference>
<dbReference type="GO" id="GO:0005886">
    <property type="term" value="C:plasma membrane"/>
    <property type="evidence" value="ECO:0007669"/>
    <property type="project" value="UniProtKB-SubCell"/>
</dbReference>